<proteinExistence type="predicted"/>
<name>A0A4V6ILT9_9BACT</name>
<keyword evidence="3" id="KW-1003">Cell membrane</keyword>
<keyword evidence="8" id="KW-0472">Membrane</keyword>
<evidence type="ECO:0000256" key="1">
    <source>
        <dbReference type="ARBA" id="ARBA00004533"/>
    </source>
</evidence>
<evidence type="ECO:0000313" key="11">
    <source>
        <dbReference type="EMBL" id="VFQ46348.1"/>
    </source>
</evidence>
<evidence type="ECO:0000256" key="8">
    <source>
        <dbReference type="ARBA" id="ARBA00023136"/>
    </source>
</evidence>
<dbReference type="AlphaFoldDB" id="A0A4V6ILT9"/>
<evidence type="ECO:0000256" key="5">
    <source>
        <dbReference type="ARBA" id="ARBA00022692"/>
    </source>
</evidence>
<dbReference type="GO" id="GO:0005886">
    <property type="term" value="C:plasma membrane"/>
    <property type="evidence" value="ECO:0007669"/>
    <property type="project" value="UniProtKB-SubCell"/>
</dbReference>
<dbReference type="Pfam" id="PF11356">
    <property type="entry name" value="T2SSC"/>
    <property type="match status" value="1"/>
</dbReference>
<evidence type="ECO:0000313" key="12">
    <source>
        <dbReference type="Proteomes" id="UP000507962"/>
    </source>
</evidence>
<dbReference type="Gene3D" id="2.30.42.10">
    <property type="match status" value="1"/>
</dbReference>
<reference evidence="11 12" key="1">
    <citation type="submission" date="2019-03" db="EMBL/GenBank/DDBJ databases">
        <authorList>
            <person name="Nijsse B."/>
        </authorList>
    </citation>
    <scope>NUCLEOTIDE SEQUENCE [LARGE SCALE GENOMIC DNA]</scope>
    <source>
        <strain evidence="11">Desulfoluna butyratoxydans MSL71</strain>
    </source>
</reference>
<keyword evidence="12" id="KW-1185">Reference proteome</keyword>
<keyword evidence="2" id="KW-0813">Transport</keyword>
<protein>
    <submittedName>
        <fullName evidence="11">Type ii secretion system protein c n-terminal</fullName>
    </submittedName>
</protein>
<evidence type="ECO:0000256" key="2">
    <source>
        <dbReference type="ARBA" id="ARBA00022448"/>
    </source>
</evidence>
<comment type="subcellular location">
    <subcellularLocation>
        <location evidence="1">Cell inner membrane</location>
    </subcellularLocation>
</comment>
<dbReference type="Gene3D" id="2.30.30.830">
    <property type="match status" value="1"/>
</dbReference>
<keyword evidence="5" id="KW-0812">Transmembrane</keyword>
<keyword evidence="7" id="KW-1133">Transmembrane helix</keyword>
<feature type="domain" description="PDZ" evidence="10">
    <location>
        <begin position="225"/>
        <end position="289"/>
    </location>
</feature>
<evidence type="ECO:0000256" key="7">
    <source>
        <dbReference type="ARBA" id="ARBA00022989"/>
    </source>
</evidence>
<gene>
    <name evidence="11" type="ORF">MSL71_40120</name>
</gene>
<dbReference type="Proteomes" id="UP000507962">
    <property type="component" value="Unassembled WGS sequence"/>
</dbReference>
<keyword evidence="4" id="KW-0997">Cell inner membrane</keyword>
<dbReference type="Pfam" id="PF13180">
    <property type="entry name" value="PDZ_2"/>
    <property type="match status" value="1"/>
</dbReference>
<dbReference type="GO" id="GO:0015031">
    <property type="term" value="P:protein transport"/>
    <property type="evidence" value="ECO:0007669"/>
    <property type="project" value="UniProtKB-KW"/>
</dbReference>
<dbReference type="InterPro" id="IPR036034">
    <property type="entry name" value="PDZ_sf"/>
</dbReference>
<feature type="domain" description="Type II secretion system protein GspC N-terminal" evidence="9">
    <location>
        <begin position="15"/>
        <end position="160"/>
    </location>
</feature>
<sequence>MTDRAFTAVHLFLLSAIAAVSVSLFYQGVTARVGMPEAQGRGGGIVSTGPAVQQERKPLSFYEDILTRNLFDLVVPGKDDKPQPAAIDVESLSETRLRLKLWGTISGGGDAVTRAIIEDEVTRKQDLFKVGDRVQEAVIKLVLRDRVVVSYKGRDEVLMMETAKGAGQSIRNGASGRNGRNLPPASITKKVNLRRDTIDDAMMNISSLMKDVRIKPHFRNGQPEGMAISGIKSDSIFRKMGIRNGDVIMGVDGQKIESVDDAMSLYGNLKSASEVKIEIKRMGQIQTIEYTIE</sequence>
<organism evidence="11 12">
    <name type="scientific">Desulfoluna butyratoxydans</name>
    <dbReference type="NCBI Taxonomy" id="231438"/>
    <lineage>
        <taxon>Bacteria</taxon>
        <taxon>Pseudomonadati</taxon>
        <taxon>Thermodesulfobacteriota</taxon>
        <taxon>Desulfobacteria</taxon>
        <taxon>Desulfobacterales</taxon>
        <taxon>Desulfolunaceae</taxon>
        <taxon>Desulfoluna</taxon>
    </lineage>
</organism>
<dbReference type="InterPro" id="IPR001478">
    <property type="entry name" value="PDZ"/>
</dbReference>
<dbReference type="NCBIfam" id="NF041515">
    <property type="entry name" value="GspC_delta"/>
    <property type="match status" value="1"/>
</dbReference>
<keyword evidence="6" id="KW-0653">Protein transport</keyword>
<evidence type="ECO:0000256" key="6">
    <source>
        <dbReference type="ARBA" id="ARBA00022927"/>
    </source>
</evidence>
<evidence type="ECO:0000259" key="9">
    <source>
        <dbReference type="Pfam" id="PF11356"/>
    </source>
</evidence>
<dbReference type="EMBL" id="CAADHO010000008">
    <property type="protein sequence ID" value="VFQ46348.1"/>
    <property type="molecule type" value="Genomic_DNA"/>
</dbReference>
<dbReference type="InterPro" id="IPR024961">
    <property type="entry name" value="T2SS_GspC_N"/>
</dbReference>
<dbReference type="SUPFAM" id="SSF50156">
    <property type="entry name" value="PDZ domain-like"/>
    <property type="match status" value="1"/>
</dbReference>
<evidence type="ECO:0000256" key="4">
    <source>
        <dbReference type="ARBA" id="ARBA00022519"/>
    </source>
</evidence>
<dbReference type="RefSeq" id="WP_180143929.1">
    <property type="nucleotide sequence ID" value="NZ_CAADHO010000008.1"/>
</dbReference>
<evidence type="ECO:0000256" key="3">
    <source>
        <dbReference type="ARBA" id="ARBA00022475"/>
    </source>
</evidence>
<evidence type="ECO:0000259" key="10">
    <source>
        <dbReference type="Pfam" id="PF13180"/>
    </source>
</evidence>
<accession>A0A4V6ILT9</accession>